<dbReference type="EMBL" id="PUHQ01000027">
    <property type="protein sequence ID" value="KAG0662432.1"/>
    <property type="molecule type" value="Genomic_DNA"/>
</dbReference>
<organism evidence="3 4">
    <name type="scientific">Rhodotorula mucilaginosa</name>
    <name type="common">Yeast</name>
    <name type="synonym">Rhodotorula rubra</name>
    <dbReference type="NCBI Taxonomy" id="5537"/>
    <lineage>
        <taxon>Eukaryota</taxon>
        <taxon>Fungi</taxon>
        <taxon>Dikarya</taxon>
        <taxon>Basidiomycota</taxon>
        <taxon>Pucciniomycotina</taxon>
        <taxon>Microbotryomycetes</taxon>
        <taxon>Sporidiobolales</taxon>
        <taxon>Sporidiobolaceae</taxon>
        <taxon>Rhodotorula</taxon>
    </lineage>
</organism>
<dbReference type="Pfam" id="PF12234">
    <property type="entry name" value="Rav1p_C"/>
    <property type="match status" value="1"/>
</dbReference>
<dbReference type="GO" id="GO:0007035">
    <property type="term" value="P:vacuolar acidification"/>
    <property type="evidence" value="ECO:0007669"/>
    <property type="project" value="TreeGrafter"/>
</dbReference>
<dbReference type="PANTHER" id="PTHR13950">
    <property type="entry name" value="RABCONNECTIN-RELATED"/>
    <property type="match status" value="1"/>
</dbReference>
<reference evidence="3 4" key="1">
    <citation type="submission" date="2020-11" db="EMBL/GenBank/DDBJ databases">
        <title>Kefir isolates.</title>
        <authorList>
            <person name="Marcisauskas S."/>
            <person name="Kim Y."/>
            <person name="Blasche S."/>
        </authorList>
    </citation>
    <scope>NUCLEOTIDE SEQUENCE [LARGE SCALE GENOMIC DNA]</scope>
    <source>
        <strain evidence="3 4">KR</strain>
    </source>
</reference>
<evidence type="ECO:0000259" key="2">
    <source>
        <dbReference type="Pfam" id="PF12234"/>
    </source>
</evidence>
<dbReference type="OrthoDB" id="342131at2759"/>
<evidence type="ECO:0000313" key="3">
    <source>
        <dbReference type="EMBL" id="KAG0662432.1"/>
    </source>
</evidence>
<dbReference type="SUPFAM" id="SSF50978">
    <property type="entry name" value="WD40 repeat-like"/>
    <property type="match status" value="1"/>
</dbReference>
<accession>A0A9P6W4K1</accession>
<protein>
    <submittedName>
        <fullName evidence="3">Regulator of (H+)-ATPase in vacuolar membrane</fullName>
    </submittedName>
</protein>
<name>A0A9P6W4K1_RHOMI</name>
<comment type="caution">
    <text evidence="3">The sequence shown here is derived from an EMBL/GenBank/DDBJ whole genome shotgun (WGS) entry which is preliminary data.</text>
</comment>
<dbReference type="InterPro" id="IPR022033">
    <property type="entry name" value="Rav1p_C"/>
</dbReference>
<keyword evidence="4" id="KW-1185">Reference proteome</keyword>
<dbReference type="InterPro" id="IPR052208">
    <property type="entry name" value="DmX-like/RAVE_component"/>
</dbReference>
<dbReference type="GO" id="GO:0043291">
    <property type="term" value="C:RAVE complex"/>
    <property type="evidence" value="ECO:0007669"/>
    <property type="project" value="TreeGrafter"/>
</dbReference>
<dbReference type="Gene3D" id="2.130.10.10">
    <property type="entry name" value="YVTN repeat-like/Quinoprotein amine dehydrogenase"/>
    <property type="match status" value="1"/>
</dbReference>
<dbReference type="PANTHER" id="PTHR13950:SF9">
    <property type="entry name" value="RABCONNECTIN-3A"/>
    <property type="match status" value="1"/>
</dbReference>
<gene>
    <name evidence="3" type="primary">RAV1</name>
    <name evidence="3" type="ORF">C6P46_003378</name>
</gene>
<feature type="region of interest" description="Disordered" evidence="1">
    <location>
        <begin position="1240"/>
        <end position="1267"/>
    </location>
</feature>
<feature type="compositionally biased region" description="Basic and acidic residues" evidence="1">
    <location>
        <begin position="1257"/>
        <end position="1267"/>
    </location>
</feature>
<proteinExistence type="predicted"/>
<dbReference type="InterPro" id="IPR015943">
    <property type="entry name" value="WD40/YVTN_repeat-like_dom_sf"/>
</dbReference>
<evidence type="ECO:0000313" key="4">
    <source>
        <dbReference type="Proteomes" id="UP000777482"/>
    </source>
</evidence>
<feature type="domain" description="RAVE complex protein Rav1 C-terminal" evidence="2">
    <location>
        <begin position="568"/>
        <end position="1196"/>
    </location>
</feature>
<dbReference type="Proteomes" id="UP000777482">
    <property type="component" value="Unassembled WGS sequence"/>
</dbReference>
<evidence type="ECO:0000256" key="1">
    <source>
        <dbReference type="SAM" id="MobiDB-lite"/>
    </source>
</evidence>
<dbReference type="InterPro" id="IPR036322">
    <property type="entry name" value="WD40_repeat_dom_sf"/>
</dbReference>
<sequence length="1295" mass="142194">MPSLVLQETAVASPNAGPHSVTSAVLAGKPLLVSAAGNRVDLLDEACEYVKGLPFADAFPGIDDTRRVDAVAVDISSGKIAASSGRRVAVWIAGRTGSWRVHSTFATLHDINAIDFSQGKSSGLHTLVTAGDGVTLWNLDDAVALPTWIKTGSFCCATPVSMTCLSPSALVLATVASTSSIVLLSNIVPRRADTENRLQFRSRAAHAARIRTIAWRPSDAMEDSGPVLFTQTMDGVFRIWGCVIDEPDFFSLWCALDVHSTLPKQLPLATLYWRTRPMTGTGTALSSGTKDEFVTVFSDGAVHLTTVESTRVLQEHVFDPAQLANMRYPHLLPSRSDINAFHLVGRSSRGTFVHARARRLDAIGVKKIFKAAPTTPPVSLVGTISQLAPTANGEALLVLGVTGRVQSWEMGQDEVITDMAIAEAEVPPNAKIATWHDGRFFAVAAGRSLRILKFRHSKRLQFLASLEVDQPFDDLLTYFAVRASDETFSTTIVTLSASFHLRTFVYNHAGRSLHEETRKFLTNADTDKNSAPFLLACPVPPDRNSDVLESVSILAMDREGTLCLWRMELADPAAGWKSVNRMRTGECTPYLIACSVDGTSALACRGEAAGSTRLAIWDPKASEFSSGEQFSCTLDEELLQLAWSVEGDILACTSSTRVVLYAARRLEDLVPAPAWDVVAEISIQQLVPGAITETCWLAAGLAIASQDQVFFFSPELEGNDDIHRLARRRIAPLPLHHPQLLFQALLQGHFDAVTRILVGLAGELTSDGHLTPVPMKSDQTRLTIDSFLRNPSRSTKKAKRVSDDVFSALTTADQTDASAPQLRLTADDLSRLVASLHRRTLRGLSKLEHEHLSVLAQTVYEERRGSIDDNGLRYLIAMRSFFLYRQAGVAEGDSTTPSSARQLSYRDIVFAYHSESQDLLLEEGTKASGGHATWAAVSSFGAAMWLRSPESLARLVETVGRTEFVKPGADDRDPIAAMLFYLALKKPHIVTTFWKQASGHADQRQMLRFLANDFEEQRWRSAALKNAFALMSKQRFLFAAAFFLLGNSLKDAVNVCIRQLDDMQLAIVLARTYEGDNGPVLRALLEETVLPLAFRDGQRWLATWALWMLGRRDLAIQAVITPLSVLATRLPYRLEVVRSPAREDPTLVFLFAQLRGWSLQTVKGALAVSGKTEFNFVLHIARILCRMGCHVLALNLLRTWTFPLPSPASTSTAAQRPTLLGDRRRHSLLRSSTILDVTLPSSNLPSRAPSPAPVQATDHDIEEKERQRQKFREVVQTVKVEAKAPAEFSFDAFGF</sequence>